<gene>
    <name evidence="1" type="ORF">F0562_012361</name>
</gene>
<evidence type="ECO:0000313" key="1">
    <source>
        <dbReference type="EMBL" id="KAA8521649.1"/>
    </source>
</evidence>
<accession>A0A5J4ZU92</accession>
<sequence>MMCIHDRVAKAVIGIVKMALRFEDRCGAVSVEFVGKSSRYLEAMPWNEADVGAAAVAAGAAVTRLVVTMAGTEWIGGV</sequence>
<evidence type="ECO:0000313" key="2">
    <source>
        <dbReference type="Proteomes" id="UP000325577"/>
    </source>
</evidence>
<proteinExistence type="predicted"/>
<organism evidence="1 2">
    <name type="scientific">Nyssa sinensis</name>
    <dbReference type="NCBI Taxonomy" id="561372"/>
    <lineage>
        <taxon>Eukaryota</taxon>
        <taxon>Viridiplantae</taxon>
        <taxon>Streptophyta</taxon>
        <taxon>Embryophyta</taxon>
        <taxon>Tracheophyta</taxon>
        <taxon>Spermatophyta</taxon>
        <taxon>Magnoliopsida</taxon>
        <taxon>eudicotyledons</taxon>
        <taxon>Gunneridae</taxon>
        <taxon>Pentapetalae</taxon>
        <taxon>asterids</taxon>
        <taxon>Cornales</taxon>
        <taxon>Nyssaceae</taxon>
        <taxon>Nyssa</taxon>
    </lineage>
</organism>
<keyword evidence="2" id="KW-1185">Reference proteome</keyword>
<reference evidence="1 2" key="1">
    <citation type="submission" date="2019-09" db="EMBL/GenBank/DDBJ databases">
        <title>A chromosome-level genome assembly of the Chinese tupelo Nyssa sinensis.</title>
        <authorList>
            <person name="Yang X."/>
            <person name="Kang M."/>
            <person name="Yang Y."/>
            <person name="Xiong H."/>
            <person name="Wang M."/>
            <person name="Zhang Z."/>
            <person name="Wang Z."/>
            <person name="Wu H."/>
            <person name="Ma T."/>
            <person name="Liu J."/>
            <person name="Xi Z."/>
        </authorList>
    </citation>
    <scope>NUCLEOTIDE SEQUENCE [LARGE SCALE GENOMIC DNA]</scope>
    <source>
        <strain evidence="1">J267</strain>
        <tissue evidence="1">Leaf</tissue>
    </source>
</reference>
<dbReference type="EMBL" id="CM018048">
    <property type="protein sequence ID" value="KAA8521649.1"/>
    <property type="molecule type" value="Genomic_DNA"/>
</dbReference>
<dbReference type="AlphaFoldDB" id="A0A5J4ZU92"/>
<dbReference type="Proteomes" id="UP000325577">
    <property type="component" value="Linkage Group LG5"/>
</dbReference>
<protein>
    <submittedName>
        <fullName evidence="1">Uncharacterized protein</fullName>
    </submittedName>
</protein>
<name>A0A5J4ZU92_9ASTE</name>